<proteinExistence type="predicted"/>
<dbReference type="Proteomes" id="UP001499854">
    <property type="component" value="Unassembled WGS sequence"/>
</dbReference>
<sequence>MANVLFGLCAVAAVAGQAFYLCLAGQARRGVSGTEIVAAALAPITAPIGGICAPAGAILGFNLASQEANTAACIAYAVPAMALLLLAIAFFLATAYAIWDRHLL</sequence>
<feature type="transmembrane region" description="Helical" evidence="1">
    <location>
        <begin position="40"/>
        <end position="61"/>
    </location>
</feature>
<name>A0ABN2T1L8_9ACTN</name>
<reference evidence="2 3" key="1">
    <citation type="journal article" date="2019" name="Int. J. Syst. Evol. Microbiol.">
        <title>The Global Catalogue of Microorganisms (GCM) 10K type strain sequencing project: providing services to taxonomists for standard genome sequencing and annotation.</title>
        <authorList>
            <consortium name="The Broad Institute Genomics Platform"/>
            <consortium name="The Broad Institute Genome Sequencing Center for Infectious Disease"/>
            <person name="Wu L."/>
            <person name="Ma J."/>
        </authorList>
    </citation>
    <scope>NUCLEOTIDE SEQUENCE [LARGE SCALE GENOMIC DNA]</scope>
    <source>
        <strain evidence="2 3">JCM 16013</strain>
    </source>
</reference>
<evidence type="ECO:0000313" key="2">
    <source>
        <dbReference type="EMBL" id="GAA1996741.1"/>
    </source>
</evidence>
<keyword evidence="1" id="KW-0812">Transmembrane</keyword>
<comment type="caution">
    <text evidence="2">The sequence shown here is derived from an EMBL/GenBank/DDBJ whole genome shotgun (WGS) entry which is preliminary data.</text>
</comment>
<evidence type="ECO:0000256" key="1">
    <source>
        <dbReference type="SAM" id="Phobius"/>
    </source>
</evidence>
<keyword evidence="1" id="KW-0472">Membrane</keyword>
<accession>A0ABN2T1L8</accession>
<keyword evidence="1" id="KW-1133">Transmembrane helix</keyword>
<evidence type="ECO:0000313" key="3">
    <source>
        <dbReference type="Proteomes" id="UP001499854"/>
    </source>
</evidence>
<dbReference type="EMBL" id="BAAAQM010000058">
    <property type="protein sequence ID" value="GAA1996741.1"/>
    <property type="molecule type" value="Genomic_DNA"/>
</dbReference>
<protein>
    <submittedName>
        <fullName evidence="2">Uncharacterized protein</fullName>
    </submittedName>
</protein>
<keyword evidence="3" id="KW-1185">Reference proteome</keyword>
<organism evidence="2 3">
    <name type="scientific">Catenulispora subtropica</name>
    <dbReference type="NCBI Taxonomy" id="450798"/>
    <lineage>
        <taxon>Bacteria</taxon>
        <taxon>Bacillati</taxon>
        <taxon>Actinomycetota</taxon>
        <taxon>Actinomycetes</taxon>
        <taxon>Catenulisporales</taxon>
        <taxon>Catenulisporaceae</taxon>
        <taxon>Catenulispora</taxon>
    </lineage>
</organism>
<feature type="transmembrane region" description="Helical" evidence="1">
    <location>
        <begin position="73"/>
        <end position="99"/>
    </location>
</feature>
<gene>
    <name evidence="2" type="ORF">GCM10009838_72330</name>
</gene>